<sequence length="39" mass="4684">MNTFMILGLDFLILFLLTVILIKIENYEFRVKKGENYVM</sequence>
<dbReference type="AlphaFoldDB" id="A0A2X2Y905"/>
<accession>A0A2X2Y905</accession>
<dbReference type="EMBL" id="UAWG01000008">
    <property type="protein sequence ID" value="SQB59851.1"/>
    <property type="molecule type" value="Genomic_DNA"/>
</dbReference>
<reference evidence="2 3" key="1">
    <citation type="submission" date="2018-06" db="EMBL/GenBank/DDBJ databases">
        <authorList>
            <consortium name="Pathogen Informatics"/>
            <person name="Doyle S."/>
        </authorList>
    </citation>
    <scope>NUCLEOTIDE SEQUENCE [LARGE SCALE GENOMIC DNA]</scope>
    <source>
        <strain evidence="2 3">NCTC10719</strain>
    </source>
</reference>
<dbReference type="Proteomes" id="UP000249986">
    <property type="component" value="Unassembled WGS sequence"/>
</dbReference>
<evidence type="ECO:0000313" key="2">
    <source>
        <dbReference type="EMBL" id="SQB59851.1"/>
    </source>
</evidence>
<proteinExistence type="predicted"/>
<keyword evidence="1" id="KW-1133">Transmembrane helix</keyword>
<keyword evidence="1" id="KW-0472">Membrane</keyword>
<feature type="transmembrane region" description="Helical" evidence="1">
    <location>
        <begin position="6"/>
        <end position="24"/>
    </location>
</feature>
<name>A0A2X2Y905_CLOPF</name>
<evidence type="ECO:0000313" key="3">
    <source>
        <dbReference type="Proteomes" id="UP000249986"/>
    </source>
</evidence>
<keyword evidence="1" id="KW-0812">Transmembrane</keyword>
<protein>
    <submittedName>
        <fullName evidence="2">Uncharacterized protein</fullName>
    </submittedName>
</protein>
<gene>
    <name evidence="2" type="ORF">NCTC10719_01394</name>
</gene>
<evidence type="ECO:0000256" key="1">
    <source>
        <dbReference type="SAM" id="Phobius"/>
    </source>
</evidence>
<organism evidence="2 3">
    <name type="scientific">Clostridium perfringens</name>
    <dbReference type="NCBI Taxonomy" id="1502"/>
    <lineage>
        <taxon>Bacteria</taxon>
        <taxon>Bacillati</taxon>
        <taxon>Bacillota</taxon>
        <taxon>Clostridia</taxon>
        <taxon>Eubacteriales</taxon>
        <taxon>Clostridiaceae</taxon>
        <taxon>Clostridium</taxon>
    </lineage>
</organism>